<evidence type="ECO:0000313" key="3">
    <source>
        <dbReference type="EMBL" id="AMP16341.1"/>
    </source>
</evidence>
<gene>
    <name evidence="3" type="ORF">CPter291_4108</name>
</gene>
<evidence type="ECO:0000256" key="1">
    <source>
        <dbReference type="SAM" id="MobiDB-lite"/>
    </source>
</evidence>
<sequence length="511" mass="51809">MNADTSLAGNDPHASLEEAVFAALSPDGAHARPAGEADAGAHHEYTAVDTRSDYDSGMMGDALGAAQAQGQRQAQGQGHAAGRHGLGQFNHGVLSTAGAMLGDAGQHEAGDSGVGHLTLGGAADNTEKKPGVAANSHGKEESWSALHHEIEVAIRTEPAADSSHHATPAIADEQHTWDFIHEIPHPEGVHKIAPIVDSAHEITVSETVEQLFAGRDSLGAGAAPVQSVPEPAPDYQSASDPADTGSTLGGKVEPGARVSLYDNGTLVDTVQADADGNWGASPQLGEGAHQLTAMAADAAGKQTVASNLTIVVAEQAEPQADNASLATAEGFNAGLVPEALQDHGFAADFDALSAMLSAAGASADDLAHPSAVSEYAAFSLPDDGQMQVEGADDGSVMKLDSANQVFDLSALFQGLQAPVAAEAAGNQLKLALGDVLVLGGKDLFAADGATDHSNTGATLVLADVLAGDGSDWTHVADALDGQLNGQTYGGYQPAAQGLEWLQQYGAENQPA</sequence>
<dbReference type="Pfam" id="PF17936">
    <property type="entry name" value="Big_6"/>
    <property type="match status" value="1"/>
</dbReference>
<feature type="domain" description="Bacterial Ig" evidence="2">
    <location>
        <begin position="232"/>
        <end position="309"/>
    </location>
</feature>
<proteinExistence type="predicted"/>
<name>A0ABM5ZAW6_9BURK</name>
<accession>A0ABM5ZAW6</accession>
<keyword evidence="4" id="KW-1185">Reference proteome</keyword>
<dbReference type="RefSeq" id="WP_062118202.1">
    <property type="nucleotide sequence ID" value="NZ_CP013236.1"/>
</dbReference>
<evidence type="ECO:0000259" key="2">
    <source>
        <dbReference type="Pfam" id="PF17936"/>
    </source>
</evidence>
<evidence type="ECO:0000313" key="4">
    <source>
        <dbReference type="Proteomes" id="UP000074914"/>
    </source>
</evidence>
<dbReference type="Proteomes" id="UP000074914">
    <property type="component" value="Chromosome"/>
</dbReference>
<feature type="region of interest" description="Disordered" evidence="1">
    <location>
        <begin position="220"/>
        <end position="255"/>
    </location>
</feature>
<feature type="region of interest" description="Disordered" evidence="1">
    <location>
        <begin position="65"/>
        <end position="89"/>
    </location>
</feature>
<dbReference type="InterPro" id="IPR041498">
    <property type="entry name" value="Big_6"/>
</dbReference>
<feature type="compositionally biased region" description="Low complexity" evidence="1">
    <location>
        <begin position="65"/>
        <end position="80"/>
    </location>
</feature>
<dbReference type="Gene3D" id="2.60.40.10">
    <property type="entry name" value="Immunoglobulins"/>
    <property type="match status" value="1"/>
</dbReference>
<feature type="region of interest" description="Disordered" evidence="1">
    <location>
        <begin position="104"/>
        <end position="140"/>
    </location>
</feature>
<protein>
    <submittedName>
        <fullName evidence="3">Bacterial Ig-like domain family protein</fullName>
    </submittedName>
</protein>
<dbReference type="InterPro" id="IPR013783">
    <property type="entry name" value="Ig-like_fold"/>
</dbReference>
<reference evidence="3 4" key="1">
    <citation type="submission" date="2015-11" db="EMBL/GenBank/DDBJ databases">
        <title>Exploring the genomic traits of fungus-feeding bacterial genus Collimonas.</title>
        <authorList>
            <person name="Song C."/>
            <person name="Schmidt R."/>
            <person name="de Jager V."/>
            <person name="Krzyzanowska D."/>
            <person name="Jongedijk E."/>
            <person name="Cankar K."/>
            <person name="Beekwilder J."/>
            <person name="van Veen A."/>
            <person name="de Boer W."/>
            <person name="van Veen J.A."/>
            <person name="Garbeva P."/>
        </authorList>
    </citation>
    <scope>NUCLEOTIDE SEQUENCE [LARGE SCALE GENOMIC DNA]</scope>
    <source>
        <strain evidence="3 4">Ter291</strain>
    </source>
</reference>
<organism evidence="3 4">
    <name type="scientific">Collimonas pratensis</name>
    <dbReference type="NCBI Taxonomy" id="279113"/>
    <lineage>
        <taxon>Bacteria</taxon>
        <taxon>Pseudomonadati</taxon>
        <taxon>Pseudomonadota</taxon>
        <taxon>Betaproteobacteria</taxon>
        <taxon>Burkholderiales</taxon>
        <taxon>Oxalobacteraceae</taxon>
        <taxon>Collimonas</taxon>
    </lineage>
</organism>
<dbReference type="EMBL" id="CP013236">
    <property type="protein sequence ID" value="AMP16341.1"/>
    <property type="molecule type" value="Genomic_DNA"/>
</dbReference>